<evidence type="ECO:0000256" key="1">
    <source>
        <dbReference type="SAM" id="MobiDB-lite"/>
    </source>
</evidence>
<feature type="transmembrane region" description="Helical" evidence="2">
    <location>
        <begin position="463"/>
        <end position="484"/>
    </location>
</feature>
<feature type="compositionally biased region" description="Polar residues" evidence="1">
    <location>
        <begin position="432"/>
        <end position="442"/>
    </location>
</feature>
<feature type="compositionally biased region" description="Polar residues" evidence="1">
    <location>
        <begin position="407"/>
        <end position="419"/>
    </location>
</feature>
<keyword evidence="2" id="KW-0812">Transmembrane</keyword>
<reference evidence="3 4" key="1">
    <citation type="journal article" date="2017" name="ISME J.">
        <title>Potential for microbial H2 and metal transformations associated with novel bacteria and archaea in deep terrestrial subsurface sediments.</title>
        <authorList>
            <person name="Hernsdorf A.W."/>
            <person name="Amano Y."/>
            <person name="Miyakawa K."/>
            <person name="Ise K."/>
            <person name="Suzuki Y."/>
            <person name="Anantharaman K."/>
            <person name="Probst A."/>
            <person name="Burstein D."/>
            <person name="Thomas B.C."/>
            <person name="Banfield J.F."/>
        </authorList>
    </citation>
    <scope>NUCLEOTIDE SEQUENCE [LARGE SCALE GENOMIC DNA]</scope>
    <source>
        <strain evidence="3">HGW-Wallbacteria-1</strain>
    </source>
</reference>
<name>A0A2N1PSH0_9BACT</name>
<keyword evidence="2" id="KW-1133">Transmembrane helix</keyword>
<dbReference type="EMBL" id="PGXC01000003">
    <property type="protein sequence ID" value="PKK91288.1"/>
    <property type="molecule type" value="Genomic_DNA"/>
</dbReference>
<dbReference type="AlphaFoldDB" id="A0A2N1PSH0"/>
<protein>
    <submittedName>
        <fullName evidence="3">Uncharacterized protein</fullName>
    </submittedName>
</protein>
<feature type="compositionally biased region" description="Gly residues" evidence="1">
    <location>
        <begin position="395"/>
        <end position="406"/>
    </location>
</feature>
<keyword evidence="2" id="KW-0472">Membrane</keyword>
<comment type="caution">
    <text evidence="3">The sequence shown here is derived from an EMBL/GenBank/DDBJ whole genome shotgun (WGS) entry which is preliminary data.</text>
</comment>
<gene>
    <name evidence="3" type="ORF">CVV64_05845</name>
</gene>
<dbReference type="Proteomes" id="UP000233256">
    <property type="component" value="Unassembled WGS sequence"/>
</dbReference>
<evidence type="ECO:0000313" key="4">
    <source>
        <dbReference type="Proteomes" id="UP000233256"/>
    </source>
</evidence>
<proteinExistence type="predicted"/>
<sequence>MFSFRIQVVLSRTVIFSMFLFFLYMQTAFALSPGVQVPVWMDVKPVIQGIPMAGTECQAGFEITSLLADISGARVILSDMAGKQIAIDDSVTLQRMKGHVIKGKLSLPVEGGETVFSIVLEVIPPVAAITRELTRSYPDDEIRSFLAGRPFPAIETLHYSSTVIVTREETFEGIDGTSFRLSLSIGSRGLFFLVRDFDSGFSSTGEMDKILDTHRAIMKVLAANPVIGERFPQPDHDAYLKALLAKATKALKEKKYRDSLPMFDLAMREISNFAPDDRLLGLAAENSRIVAGVLADGGYQAGRGRSQALDDLVGKSEGLSAISGITANAGTMGAYFFYNRAVYRQLMGDMTGMRKDLSEALKLRPWLHCASRLLVTPFALGVETADHEEDTWFPGGAGNTGHGKSGGSTLESIAESDTPSIGVANAEGADSGESSAGMSSRVSGPAGLHGNSREASLSGEMGIGLKIALAALLILIVVFALFIWNENRGER</sequence>
<evidence type="ECO:0000256" key="2">
    <source>
        <dbReference type="SAM" id="Phobius"/>
    </source>
</evidence>
<evidence type="ECO:0000313" key="3">
    <source>
        <dbReference type="EMBL" id="PKK91288.1"/>
    </source>
</evidence>
<accession>A0A2N1PSH0</accession>
<feature type="region of interest" description="Disordered" evidence="1">
    <location>
        <begin position="390"/>
        <end position="453"/>
    </location>
</feature>
<organism evidence="3 4">
    <name type="scientific">Candidatus Wallbacteria bacterium HGW-Wallbacteria-1</name>
    <dbReference type="NCBI Taxonomy" id="2013854"/>
    <lineage>
        <taxon>Bacteria</taxon>
        <taxon>Candidatus Walliibacteriota</taxon>
    </lineage>
</organism>